<dbReference type="Gene3D" id="2.60.120.1130">
    <property type="match status" value="1"/>
</dbReference>
<dbReference type="Gene3D" id="2.60.40.3140">
    <property type="match status" value="1"/>
</dbReference>
<feature type="domain" description="Transglutaminase-like" evidence="3">
    <location>
        <begin position="883"/>
        <end position="951"/>
    </location>
</feature>
<dbReference type="Pfam" id="PF13432">
    <property type="entry name" value="TPR_16"/>
    <property type="match status" value="1"/>
</dbReference>
<name>A0A7I9VST7_9BACT</name>
<dbReference type="Pfam" id="PF01841">
    <property type="entry name" value="Transglut_core"/>
    <property type="match status" value="1"/>
</dbReference>
<reference evidence="6" key="1">
    <citation type="journal article" date="2020" name="Appl. Environ. Microbiol.">
        <title>Diazotrophic Anaeromyxobacter Isolates from Soils.</title>
        <authorList>
            <person name="Masuda Y."/>
            <person name="Yamanaka H."/>
            <person name="Xu Z.X."/>
            <person name="Shiratori Y."/>
            <person name="Aono T."/>
            <person name="Amachi S."/>
            <person name="Senoo K."/>
            <person name="Itoh H."/>
        </authorList>
    </citation>
    <scope>NUCLEOTIDE SEQUENCE [LARGE SCALE GENOMIC DNA]</scope>
    <source>
        <strain evidence="6">R267</strain>
    </source>
</reference>
<dbReference type="Pfam" id="PF14559">
    <property type="entry name" value="TPR_19"/>
    <property type="match status" value="1"/>
</dbReference>
<dbReference type="AlphaFoldDB" id="A0A7I9VST7"/>
<keyword evidence="6" id="KW-1185">Reference proteome</keyword>
<dbReference type="InterPro" id="IPR038765">
    <property type="entry name" value="Papain-like_cys_pep_sf"/>
</dbReference>
<gene>
    <name evidence="5" type="ORF">AMYX_42430</name>
</gene>
<dbReference type="InterPro" id="IPR019734">
    <property type="entry name" value="TPR_rpt"/>
</dbReference>
<keyword evidence="1" id="KW-0802">TPR repeat</keyword>
<evidence type="ECO:0000256" key="1">
    <source>
        <dbReference type="PROSITE-ProRule" id="PRU00339"/>
    </source>
</evidence>
<dbReference type="PANTHER" id="PTHR12558">
    <property type="entry name" value="CELL DIVISION CYCLE 16,23,27"/>
    <property type="match status" value="1"/>
</dbReference>
<dbReference type="PROSITE" id="PS50005">
    <property type="entry name" value="TPR"/>
    <property type="match status" value="2"/>
</dbReference>
<dbReference type="EMBL" id="BJTG01000015">
    <property type="protein sequence ID" value="GEJ59502.1"/>
    <property type="molecule type" value="Genomic_DNA"/>
</dbReference>
<dbReference type="InterPro" id="IPR011990">
    <property type="entry name" value="TPR-like_helical_dom_sf"/>
</dbReference>
<keyword evidence="2" id="KW-0732">Signal</keyword>
<organism evidence="5 6">
    <name type="scientific">Anaeromyxobacter diazotrophicus</name>
    <dbReference type="NCBI Taxonomy" id="2590199"/>
    <lineage>
        <taxon>Bacteria</taxon>
        <taxon>Pseudomonadati</taxon>
        <taxon>Myxococcota</taxon>
        <taxon>Myxococcia</taxon>
        <taxon>Myxococcales</taxon>
        <taxon>Cystobacterineae</taxon>
        <taxon>Anaeromyxobacteraceae</taxon>
        <taxon>Anaeromyxobacter</taxon>
    </lineage>
</organism>
<comment type="caution">
    <text evidence="5">The sequence shown here is derived from an EMBL/GenBank/DDBJ whole genome shotgun (WGS) entry which is preliminary data.</text>
</comment>
<dbReference type="PANTHER" id="PTHR12558:SF33">
    <property type="entry name" value="BLL7664 PROTEIN"/>
    <property type="match status" value="1"/>
</dbReference>
<feature type="repeat" description="TPR" evidence="1">
    <location>
        <begin position="491"/>
        <end position="524"/>
    </location>
</feature>
<evidence type="ECO:0000313" key="6">
    <source>
        <dbReference type="Proteomes" id="UP000503640"/>
    </source>
</evidence>
<feature type="domain" description="DUF3857" evidence="4">
    <location>
        <begin position="647"/>
        <end position="814"/>
    </location>
</feature>
<dbReference type="SUPFAM" id="SSF54001">
    <property type="entry name" value="Cysteine proteinases"/>
    <property type="match status" value="1"/>
</dbReference>
<feature type="signal peptide" evidence="2">
    <location>
        <begin position="1"/>
        <end position="26"/>
    </location>
</feature>
<evidence type="ECO:0000259" key="3">
    <source>
        <dbReference type="Pfam" id="PF01841"/>
    </source>
</evidence>
<proteinExistence type="predicted"/>
<dbReference type="Gene3D" id="3.10.620.30">
    <property type="match status" value="1"/>
</dbReference>
<evidence type="ECO:0000313" key="5">
    <source>
        <dbReference type="EMBL" id="GEJ59502.1"/>
    </source>
</evidence>
<protein>
    <recommendedName>
        <fullName evidence="7">Tetratricopeptide repeat protein</fullName>
    </recommendedName>
</protein>
<dbReference type="SMART" id="SM00028">
    <property type="entry name" value="TPR"/>
    <property type="match status" value="4"/>
</dbReference>
<sequence length="1242" mass="135069">MLQAARRPAHLAACALALALCTRAAAEAPAPAEPLEARAGELLAELERDHAQPRALPVLIELSGLEGELSDLGKLAAAYDALATDRAAHPEVRAYARFRLAHLERARGNLRRSEADLAQLAFLRGWQVAGPFDNEGKRGFDEAFPPEAEQALGARYPGKGREVGWRPLPQEALAAGFAHLGAAVRPAREVVVYALTAVESPRDARAVLYLGASGAVKVFVNGALVHADPSYHRARLDTSAVEVGLRRGPNRILVKLCQAEGMMGFFVRLADERGEPLALRPARLPPLPALARPAGKASPRPGVLDLLERRARAASGAAAGPARLDLALALAERRPGEDRERRAAAEARRAAKLMPGSVRARLLAARLDDDGNRRREQLEAAVAAHPDDPLALAALGRHELSHNRLARAQRLLERAVRAAPRFAAARLALADLHEQAGLAARAQRERAALARELPFHPGAVAAAVRGLRAQDRLDEAAPLLRKALALRFDDAAARASLTQVLLQRADLDGAVRLLEEALRLDPADLEARLRLADLLAGNGRSDEAEATYAAALRIAPEEPEILERRGQARLRAGHAQEALADFQGALELKPQNPQLKELVRAIEPKREPFEQPYLRDARLLAAGAPAAAADEDALVLSDLQVRKVFASGLSSAVHQLVVKVLTPRGVEAWRSWATGYTPDRQEVKVARARVLKPDGAEVDTYQESDRSASEPWYRLYYDTRTRQLGFPALAPGDVLEIAVRTDDVASENLLSDYFGEVVFFGDDTRRAQTEYVLLAPEGRKIFASDPALPGLQKSERALEGGVVERRWAAKDVPRLRPEPGMPGWSEVAPYLHVSTYASWDDVARFYWGLVREQLVPTAEVRETALRLAAETRAARRKQGLPPAGDELAVIQAVHRFVVTNTRYVALEFGIHGFKPYRVEQILDRRFGDCKDKASLTHALLESLGIDSRLVLLRMRRLGRMPERPASLAVFNHAILYVPRHDLWLDGTASYSGSRDLPGEDRGATVLVVNPGAPARFTTLPEGQPGDNRSESRYDVALAADGSAAVTGEARVAGVQAPGYRRAYAAEGDRRAHLEQAMSRTFPGLAVKEVSVSDLGRLEDDVQLRFALSLPRLADRQGDGLRLPPFGAGQRFTESLAPLSARRQDLVLGAPWEARLAYRYALPAGWRAVELPPPAALDGDFAAFEVSYREEGGALLAETRVRLKASRVPAASYGAFRDFLSQVDRALARPVRLAPAAPAAASR</sequence>
<feature type="chain" id="PRO_5029531712" description="Tetratricopeptide repeat protein" evidence="2">
    <location>
        <begin position="27"/>
        <end position="1242"/>
    </location>
</feature>
<evidence type="ECO:0000256" key="2">
    <source>
        <dbReference type="SAM" id="SignalP"/>
    </source>
</evidence>
<dbReference type="Proteomes" id="UP000503640">
    <property type="component" value="Unassembled WGS sequence"/>
</dbReference>
<dbReference type="Gene3D" id="1.25.40.10">
    <property type="entry name" value="Tetratricopeptide repeat domain"/>
    <property type="match status" value="3"/>
</dbReference>
<dbReference type="InterPro" id="IPR024618">
    <property type="entry name" value="DUF3857"/>
</dbReference>
<dbReference type="SUPFAM" id="SSF48452">
    <property type="entry name" value="TPR-like"/>
    <property type="match status" value="1"/>
</dbReference>
<dbReference type="Pfam" id="PF12969">
    <property type="entry name" value="DUF3857"/>
    <property type="match status" value="1"/>
</dbReference>
<evidence type="ECO:0000259" key="4">
    <source>
        <dbReference type="Pfam" id="PF12969"/>
    </source>
</evidence>
<dbReference type="RefSeq" id="WP_176069055.1">
    <property type="nucleotide sequence ID" value="NZ_BJTG01000015.1"/>
</dbReference>
<dbReference type="InterPro" id="IPR002931">
    <property type="entry name" value="Transglutaminase-like"/>
</dbReference>
<feature type="repeat" description="TPR" evidence="1">
    <location>
        <begin position="559"/>
        <end position="592"/>
    </location>
</feature>
<evidence type="ECO:0008006" key="7">
    <source>
        <dbReference type="Google" id="ProtNLM"/>
    </source>
</evidence>
<accession>A0A7I9VST7</accession>